<evidence type="ECO:0000313" key="5">
    <source>
        <dbReference type="Proteomes" id="UP001652700"/>
    </source>
</evidence>
<dbReference type="GeneID" id="126893158"/>
<dbReference type="PROSITE" id="PS50158">
    <property type="entry name" value="ZF_CCHC"/>
    <property type="match status" value="2"/>
</dbReference>
<evidence type="ECO:0000313" key="4">
    <source>
        <dbReference type="EnsemblMetazoa" id="XP_050519067.1"/>
    </source>
</evidence>
<feature type="compositionally biased region" description="Acidic residues" evidence="2">
    <location>
        <begin position="83"/>
        <end position="96"/>
    </location>
</feature>
<feature type="domain" description="CCHC-type" evidence="3">
    <location>
        <begin position="255"/>
        <end position="270"/>
    </location>
</feature>
<keyword evidence="1" id="KW-0863">Zinc-finger</keyword>
<sequence>MDRPTQKIPMGDKDDEHRQNIQENEKENDSKPNGGEQSLDDFRKDEEEEMTSFEKELLSTHNERRRMNRSTVQKQSTLVGETIDLEDSENDKEDIGEEKSQADAEEMEEGWRNALQQSVLATILLEEERDGGSINTKKKKGGQHRQRRKETYFTITRLDPGVSEKSLKKSIRSYTGIPEEEVDVRVLRTNKYGEQVATITVRPSKAEELRKYGSIKVGWVICPVMERHNPIRCYKCLKFGHNTYDCKEESRAACCYNCLKNGHTAVNCTNKAFCLVCKEEGHRMDRMACPAYRALVYGRRGEGEPPLENE</sequence>
<keyword evidence="5" id="KW-1185">Reference proteome</keyword>
<dbReference type="SUPFAM" id="SSF57756">
    <property type="entry name" value="Retrovirus zinc finger-like domains"/>
    <property type="match status" value="1"/>
</dbReference>
<feature type="compositionally biased region" description="Basic and acidic residues" evidence="2">
    <location>
        <begin position="52"/>
        <end position="62"/>
    </location>
</feature>
<dbReference type="Proteomes" id="UP001652700">
    <property type="component" value="Unplaced"/>
</dbReference>
<dbReference type="SMART" id="SM00343">
    <property type="entry name" value="ZnF_C2HC"/>
    <property type="match status" value="3"/>
</dbReference>
<reference evidence="4" key="1">
    <citation type="submission" date="2025-05" db="UniProtKB">
        <authorList>
            <consortium name="EnsemblMetazoa"/>
        </authorList>
    </citation>
    <scope>IDENTIFICATION</scope>
</reference>
<evidence type="ECO:0000256" key="1">
    <source>
        <dbReference type="PROSITE-ProRule" id="PRU00047"/>
    </source>
</evidence>
<feature type="compositionally biased region" description="Polar residues" evidence="2">
    <location>
        <begin position="69"/>
        <end position="79"/>
    </location>
</feature>
<dbReference type="RefSeq" id="XP_050519067.1">
    <property type="nucleotide sequence ID" value="XM_050663110.1"/>
</dbReference>
<evidence type="ECO:0000256" key="2">
    <source>
        <dbReference type="SAM" id="MobiDB-lite"/>
    </source>
</evidence>
<accession>A0ABM5L9E9</accession>
<dbReference type="EnsemblMetazoa" id="XM_050663110.1">
    <property type="protein sequence ID" value="XP_050519067.1"/>
    <property type="gene ID" value="LOC126893158"/>
</dbReference>
<proteinExistence type="predicted"/>
<dbReference type="Gene3D" id="4.10.60.10">
    <property type="entry name" value="Zinc finger, CCHC-type"/>
    <property type="match status" value="1"/>
</dbReference>
<protein>
    <recommendedName>
        <fullName evidence="3">CCHC-type domain-containing protein</fullName>
    </recommendedName>
</protein>
<name>A0ABM5L9E9_DIAVI</name>
<evidence type="ECO:0000259" key="3">
    <source>
        <dbReference type="PROSITE" id="PS50158"/>
    </source>
</evidence>
<keyword evidence="1" id="KW-0862">Zinc</keyword>
<feature type="compositionally biased region" description="Basic and acidic residues" evidence="2">
    <location>
        <begin position="1"/>
        <end position="30"/>
    </location>
</feature>
<feature type="region of interest" description="Disordered" evidence="2">
    <location>
        <begin position="1"/>
        <end position="102"/>
    </location>
</feature>
<feature type="domain" description="CCHC-type" evidence="3">
    <location>
        <begin position="232"/>
        <end position="248"/>
    </location>
</feature>
<keyword evidence="1" id="KW-0479">Metal-binding</keyword>
<dbReference type="InterPro" id="IPR036875">
    <property type="entry name" value="Znf_CCHC_sf"/>
</dbReference>
<dbReference type="InterPro" id="IPR001878">
    <property type="entry name" value="Znf_CCHC"/>
</dbReference>
<organism evidence="4 5">
    <name type="scientific">Diabrotica virgifera virgifera</name>
    <name type="common">western corn rootworm</name>
    <dbReference type="NCBI Taxonomy" id="50390"/>
    <lineage>
        <taxon>Eukaryota</taxon>
        <taxon>Metazoa</taxon>
        <taxon>Ecdysozoa</taxon>
        <taxon>Arthropoda</taxon>
        <taxon>Hexapoda</taxon>
        <taxon>Insecta</taxon>
        <taxon>Pterygota</taxon>
        <taxon>Neoptera</taxon>
        <taxon>Endopterygota</taxon>
        <taxon>Coleoptera</taxon>
        <taxon>Polyphaga</taxon>
        <taxon>Cucujiformia</taxon>
        <taxon>Chrysomeloidea</taxon>
        <taxon>Chrysomelidae</taxon>
        <taxon>Galerucinae</taxon>
        <taxon>Diabroticina</taxon>
        <taxon>Diabroticites</taxon>
        <taxon>Diabrotica</taxon>
    </lineage>
</organism>